<protein>
    <submittedName>
        <fullName evidence="2">N-acetyltransferase</fullName>
    </submittedName>
</protein>
<dbReference type="InterPro" id="IPR039968">
    <property type="entry name" value="BcerS-like"/>
</dbReference>
<reference evidence="2" key="1">
    <citation type="journal article" date="2020" name="mSystems">
        <title>Genome- and Community-Level Interaction Insights into Carbon Utilization and Element Cycling Functions of Hydrothermarchaeota in Hydrothermal Sediment.</title>
        <authorList>
            <person name="Zhou Z."/>
            <person name="Liu Y."/>
            <person name="Xu W."/>
            <person name="Pan J."/>
            <person name="Luo Z.H."/>
            <person name="Li M."/>
        </authorList>
    </citation>
    <scope>NUCLEOTIDE SEQUENCE [LARGE SCALE GENOMIC DNA]</scope>
    <source>
        <strain evidence="2">HyVt-533</strain>
    </source>
</reference>
<organism evidence="2">
    <name type="scientific">Thermodesulfatator atlanticus</name>
    <dbReference type="NCBI Taxonomy" id="501497"/>
    <lineage>
        <taxon>Bacteria</taxon>
        <taxon>Pseudomonadati</taxon>
        <taxon>Thermodesulfobacteriota</taxon>
        <taxon>Thermodesulfobacteria</taxon>
        <taxon>Thermodesulfobacteriales</taxon>
        <taxon>Thermodesulfatatoraceae</taxon>
        <taxon>Thermodesulfatator</taxon>
    </lineage>
</organism>
<dbReference type="InterPro" id="IPR000182">
    <property type="entry name" value="GNAT_dom"/>
</dbReference>
<sequence>MKKVENRRELEAFIRLPWRIYREDPAWVPPLIWERKEFLSSRNPFFKYGEACLFLAYQDGVPVGRISAQVNRLHLARYGPEGHFGFLEAIDDQAVFAALLDAAEGFLRARGLKKILGPFNFSINQECGLLVEGFETSPTFLMGHARPYYQAHLAALGYQKAKDLWAYLMTRTEETLARVDRLIPKSSHHVKIRTISKKALGQELALIFSIFNDAWSQNWGFIPFTREDYLYFGKSLKYLVPEDYVRIAEVDGEAAAFIAILPDFNELIKELDGRLFPAGIFKLLWRLKFRPPRRARVVLMGVKRVYQRRLVGPLLILRLIRDAKEALLKRGVEALELSWILEDNRR</sequence>
<dbReference type="GO" id="GO:0016747">
    <property type="term" value="F:acyltransferase activity, transferring groups other than amino-acyl groups"/>
    <property type="evidence" value="ECO:0007669"/>
    <property type="project" value="InterPro"/>
</dbReference>
<dbReference type="InterPro" id="IPR016181">
    <property type="entry name" value="Acyl_CoA_acyltransferase"/>
</dbReference>
<dbReference type="PROSITE" id="PS51186">
    <property type="entry name" value="GNAT"/>
    <property type="match status" value="1"/>
</dbReference>
<dbReference type="PANTHER" id="PTHR41368">
    <property type="entry name" value="PROTEIN YGHO"/>
    <property type="match status" value="1"/>
</dbReference>
<proteinExistence type="predicted"/>
<evidence type="ECO:0000259" key="1">
    <source>
        <dbReference type="PROSITE" id="PS51186"/>
    </source>
</evidence>
<dbReference type="Gene3D" id="3.40.630.30">
    <property type="match status" value="1"/>
</dbReference>
<dbReference type="PANTHER" id="PTHR41368:SF1">
    <property type="entry name" value="PROTEIN YGHO"/>
    <property type="match status" value="1"/>
</dbReference>
<gene>
    <name evidence="2" type="ORF">ENJ96_04040</name>
</gene>
<feature type="domain" description="N-acetyltransferase" evidence="1">
    <location>
        <begin position="4"/>
        <end position="174"/>
    </location>
</feature>
<comment type="caution">
    <text evidence="2">The sequence shown here is derived from an EMBL/GenBank/DDBJ whole genome shotgun (WGS) entry which is preliminary data.</text>
</comment>
<accession>A0A7V5U2F3</accession>
<feature type="non-terminal residue" evidence="2">
    <location>
        <position position="346"/>
    </location>
</feature>
<dbReference type="AlphaFoldDB" id="A0A7V5U2F3"/>
<name>A0A7V5U2F3_9BACT</name>
<dbReference type="SUPFAM" id="SSF55729">
    <property type="entry name" value="Acyl-CoA N-acyltransferases (Nat)"/>
    <property type="match status" value="1"/>
</dbReference>
<evidence type="ECO:0000313" key="2">
    <source>
        <dbReference type="EMBL" id="HHI97001.1"/>
    </source>
</evidence>
<dbReference type="Proteomes" id="UP000886101">
    <property type="component" value="Unassembled WGS sequence"/>
</dbReference>
<dbReference type="EMBL" id="DROK01000122">
    <property type="protein sequence ID" value="HHI97001.1"/>
    <property type="molecule type" value="Genomic_DNA"/>
</dbReference>